<dbReference type="KEGG" id="lak:106176363"/>
<dbReference type="FunCoup" id="A0A1S3JV53">
    <property type="interactions" value="611"/>
</dbReference>
<dbReference type="Proteomes" id="UP000085678">
    <property type="component" value="Unplaced"/>
</dbReference>
<dbReference type="STRING" id="7574.A0A1S3JV53"/>
<dbReference type="Pfam" id="PF03650">
    <property type="entry name" value="MPC"/>
    <property type="match status" value="1"/>
</dbReference>
<keyword evidence="5 9" id="KW-0999">Mitochondrion inner membrane</keyword>
<keyword evidence="10" id="KW-1185">Reference proteome</keyword>
<evidence type="ECO:0000256" key="9">
    <source>
        <dbReference type="RuleBase" id="RU363100"/>
    </source>
</evidence>
<proteinExistence type="inferred from homology"/>
<evidence type="ECO:0000313" key="11">
    <source>
        <dbReference type="RefSeq" id="XP_013414172.1"/>
    </source>
</evidence>
<organism evidence="10 11">
    <name type="scientific">Lingula anatina</name>
    <name type="common">Brachiopod</name>
    <name type="synonym">Lingula unguis</name>
    <dbReference type="NCBI Taxonomy" id="7574"/>
    <lineage>
        <taxon>Eukaryota</taxon>
        <taxon>Metazoa</taxon>
        <taxon>Spiralia</taxon>
        <taxon>Lophotrochozoa</taxon>
        <taxon>Brachiopoda</taxon>
        <taxon>Linguliformea</taxon>
        <taxon>Lingulata</taxon>
        <taxon>Lingulida</taxon>
        <taxon>Linguloidea</taxon>
        <taxon>Lingulidae</taxon>
        <taxon>Lingula</taxon>
    </lineage>
</organism>
<evidence type="ECO:0000256" key="3">
    <source>
        <dbReference type="ARBA" id="ARBA00022448"/>
    </source>
</evidence>
<comment type="caution">
    <text evidence="9">Lacks conserved residue(s) required for the propagation of feature annotation.</text>
</comment>
<keyword evidence="8 9" id="KW-0472">Membrane</keyword>
<dbReference type="InterPro" id="IPR005336">
    <property type="entry name" value="MPC"/>
</dbReference>
<evidence type="ECO:0000256" key="4">
    <source>
        <dbReference type="ARBA" id="ARBA00022692"/>
    </source>
</evidence>
<evidence type="ECO:0000256" key="6">
    <source>
        <dbReference type="ARBA" id="ARBA00022989"/>
    </source>
</evidence>
<accession>A0A1S3JV53</accession>
<dbReference type="OrthoDB" id="869189at2759"/>
<gene>
    <name evidence="11" type="primary">LOC106176363</name>
</gene>
<keyword evidence="6 9" id="KW-1133">Transmembrane helix</keyword>
<evidence type="ECO:0000256" key="1">
    <source>
        <dbReference type="ARBA" id="ARBA00004448"/>
    </source>
</evidence>
<dbReference type="GeneID" id="106176363"/>
<comment type="similarity">
    <text evidence="2 9">Belongs to the mitochondrial pyruvate carrier (MPC) (TC 2.A.105) family.</text>
</comment>
<comment type="subcellular location">
    <subcellularLocation>
        <location evidence="1 9">Mitochondrion inner membrane</location>
        <topology evidence="1 9">Multi-pass membrane protein</topology>
    </subcellularLocation>
</comment>
<keyword evidence="7 9" id="KW-0496">Mitochondrion</keyword>
<dbReference type="PANTHER" id="PTHR14154">
    <property type="entry name" value="UPF0041 BRAIN PROTEIN 44-RELATED"/>
    <property type="match status" value="1"/>
</dbReference>
<evidence type="ECO:0000256" key="2">
    <source>
        <dbReference type="ARBA" id="ARBA00006416"/>
    </source>
</evidence>
<keyword evidence="4 9" id="KW-0812">Transmembrane</keyword>
<dbReference type="InParanoid" id="A0A1S3JV53"/>
<evidence type="ECO:0000313" key="10">
    <source>
        <dbReference type="Proteomes" id="UP000085678"/>
    </source>
</evidence>
<protein>
    <recommendedName>
        <fullName evidence="9">Mitochondrial pyruvate carrier</fullName>
    </recommendedName>
</protein>
<name>A0A1S3JV53_LINAN</name>
<dbReference type="AlphaFoldDB" id="A0A1S3JV53"/>
<feature type="transmembrane region" description="Helical" evidence="9">
    <location>
        <begin position="88"/>
        <end position="108"/>
    </location>
</feature>
<sequence length="131" mass="14715">MSALYRAGIRVLDKAVPAKFQPFWNHEAGPKTIFFWAPTFKWALVIAGLADVARPAEKLSVRQAGALAATGLIWSRYSMVIIPKNWNLFSVNIFVAITGIYQLQKIYFGCYLKPLLCHLHCSSVLMSIQRA</sequence>
<keyword evidence="11" id="KW-0670">Pyruvate</keyword>
<comment type="function">
    <text evidence="9">Mediates the uptake of pyruvate into mitochondria.</text>
</comment>
<dbReference type="GO" id="GO:0006850">
    <property type="term" value="P:pyruvate import into mitochondria"/>
    <property type="evidence" value="ECO:0007669"/>
    <property type="project" value="InterPro"/>
</dbReference>
<evidence type="ECO:0000256" key="8">
    <source>
        <dbReference type="ARBA" id="ARBA00023136"/>
    </source>
</evidence>
<reference evidence="11" key="1">
    <citation type="submission" date="2025-08" db="UniProtKB">
        <authorList>
            <consortium name="RefSeq"/>
        </authorList>
    </citation>
    <scope>IDENTIFICATION</scope>
    <source>
        <tissue evidence="11">Gonads</tissue>
    </source>
</reference>
<evidence type="ECO:0000256" key="5">
    <source>
        <dbReference type="ARBA" id="ARBA00022792"/>
    </source>
</evidence>
<evidence type="ECO:0000256" key="7">
    <source>
        <dbReference type="ARBA" id="ARBA00023128"/>
    </source>
</evidence>
<dbReference type="RefSeq" id="XP_013414172.1">
    <property type="nucleotide sequence ID" value="XM_013558718.1"/>
</dbReference>
<keyword evidence="3 9" id="KW-0813">Transport</keyword>
<dbReference type="GO" id="GO:0005743">
    <property type="term" value="C:mitochondrial inner membrane"/>
    <property type="evidence" value="ECO:0007669"/>
    <property type="project" value="UniProtKB-SubCell"/>
</dbReference>